<proteinExistence type="predicted"/>
<feature type="binding site" description="axial binding residue" evidence="14">
    <location>
        <position position="102"/>
    </location>
    <ligand>
        <name>heme c</name>
        <dbReference type="ChEBI" id="CHEBI:61717"/>
        <label>1</label>
    </ligand>
    <ligandPart>
        <name>Fe</name>
        <dbReference type="ChEBI" id="CHEBI:18248"/>
    </ligandPart>
</feature>
<dbReference type="GO" id="GO:0020037">
    <property type="term" value="F:heme binding"/>
    <property type="evidence" value="ECO:0007669"/>
    <property type="project" value="InterPro"/>
</dbReference>
<feature type="binding site" description="covalent" evidence="13">
    <location>
        <position position="243"/>
    </location>
    <ligand>
        <name>heme c</name>
        <dbReference type="ChEBI" id="CHEBI:61717"/>
        <label>2</label>
    </ligand>
</feature>
<keyword evidence="10 14" id="KW-0408">Iron</keyword>
<dbReference type="GO" id="GO:0046872">
    <property type="term" value="F:metal ion binding"/>
    <property type="evidence" value="ECO:0007669"/>
    <property type="project" value="UniProtKB-KW"/>
</dbReference>
<evidence type="ECO:0000256" key="4">
    <source>
        <dbReference type="ARBA" id="ARBA00022617"/>
    </source>
</evidence>
<evidence type="ECO:0000256" key="2">
    <source>
        <dbReference type="ARBA" id="ARBA00004856"/>
    </source>
</evidence>
<keyword evidence="6 15" id="KW-0732">Signal</keyword>
<feature type="binding site" description="covalent" evidence="13">
    <location>
        <position position="98"/>
    </location>
    <ligand>
        <name>heme c</name>
        <dbReference type="ChEBI" id="CHEBI:61717"/>
        <label>1</label>
    </ligand>
</feature>
<evidence type="ECO:0000256" key="1">
    <source>
        <dbReference type="ARBA" id="ARBA00004418"/>
    </source>
</evidence>
<comment type="subcellular location">
    <subcellularLocation>
        <location evidence="1">Periplasm</location>
    </subcellularLocation>
</comment>
<keyword evidence="3" id="KW-0813">Transport</keyword>
<dbReference type="GO" id="GO:0042597">
    <property type="term" value="C:periplasmic space"/>
    <property type="evidence" value="ECO:0007669"/>
    <property type="project" value="UniProtKB-SubCell"/>
</dbReference>
<dbReference type="AlphaFoldDB" id="A0A4Q1U3W4"/>
<dbReference type="PIRSF" id="PIRSF000294">
    <property type="entry name" value="Cytochrome-c_peroxidase"/>
    <property type="match status" value="1"/>
</dbReference>
<organism evidence="17 18">
    <name type="scientific">Rhizobium leguminosarum</name>
    <dbReference type="NCBI Taxonomy" id="384"/>
    <lineage>
        <taxon>Bacteria</taxon>
        <taxon>Pseudomonadati</taxon>
        <taxon>Pseudomonadota</taxon>
        <taxon>Alphaproteobacteria</taxon>
        <taxon>Hyphomicrobiales</taxon>
        <taxon>Rhizobiaceae</taxon>
        <taxon>Rhizobium/Agrobacterium group</taxon>
        <taxon>Rhizobium</taxon>
    </lineage>
</organism>
<keyword evidence="4 13" id="KW-0349">Heme</keyword>
<gene>
    <name evidence="17" type="ORF">B5P46_15595</name>
</gene>
<dbReference type="GO" id="GO:0004130">
    <property type="term" value="F:cytochrome-c peroxidase activity"/>
    <property type="evidence" value="ECO:0007669"/>
    <property type="project" value="TreeGrafter"/>
</dbReference>
<dbReference type="InterPro" id="IPR051395">
    <property type="entry name" value="Cytochrome_c_Peroxidase/MauG"/>
</dbReference>
<dbReference type="PANTHER" id="PTHR30600">
    <property type="entry name" value="CYTOCHROME C PEROXIDASE-RELATED"/>
    <property type="match status" value="1"/>
</dbReference>
<dbReference type="Proteomes" id="UP000290767">
    <property type="component" value="Unassembled WGS sequence"/>
</dbReference>
<feature type="binding site" description="covalent" evidence="13">
    <location>
        <position position="101"/>
    </location>
    <ligand>
        <name>heme c</name>
        <dbReference type="ChEBI" id="CHEBI:61717"/>
        <label>1</label>
    </ligand>
</feature>
<evidence type="ECO:0000256" key="8">
    <source>
        <dbReference type="ARBA" id="ARBA00022982"/>
    </source>
</evidence>
<comment type="PTM">
    <text evidence="13">Binds 2 heme groups per subunit.</text>
</comment>
<dbReference type="Gene3D" id="1.10.760.10">
    <property type="entry name" value="Cytochrome c-like domain"/>
    <property type="match status" value="2"/>
</dbReference>
<feature type="binding site" description="covalent" evidence="13">
    <location>
        <position position="246"/>
    </location>
    <ligand>
        <name>heme c</name>
        <dbReference type="ChEBI" id="CHEBI:61717"/>
        <label>2</label>
    </ligand>
</feature>
<evidence type="ECO:0000256" key="7">
    <source>
        <dbReference type="ARBA" id="ARBA00022764"/>
    </source>
</evidence>
<evidence type="ECO:0000256" key="5">
    <source>
        <dbReference type="ARBA" id="ARBA00022723"/>
    </source>
</evidence>
<evidence type="ECO:0000256" key="15">
    <source>
        <dbReference type="SAM" id="SignalP"/>
    </source>
</evidence>
<evidence type="ECO:0000256" key="11">
    <source>
        <dbReference type="ARBA" id="ARBA00058991"/>
    </source>
</evidence>
<dbReference type="SUPFAM" id="SSF46626">
    <property type="entry name" value="Cytochrome c"/>
    <property type="match status" value="2"/>
</dbReference>
<dbReference type="EMBL" id="MZMU01000010">
    <property type="protein sequence ID" value="RXT25528.1"/>
    <property type="molecule type" value="Genomic_DNA"/>
</dbReference>
<sequence length="361" mass="38997">MPAPHFRRTTLFGATIATILLGVAGSASTSFAAVVVGETYRIDTSSKSAAGIEAMKAEYRRPDSILFPADNPYTPEKASLGKKLYFDPRLSSTSAQSCASCHNPGFGWGDGLSVGVGHGMEKLSRRSPTVVNAAWGAIFMWDGRAASLEEQALGPIQSAREMDMPIDRLVDRLNSISSYGSLFENAFPGEGVNPNTLAKAIAAYERTIVSEQAPFDSWVEGDEQAISEQAKRGFVVFNTKGQCSSCHEGWNFTNDGFQDIGLPSTDIGRGQYLPDIVKMQHAFKTPGLREIASRAPYMHDGSLATLEDVVEHYAQGGIDRPSRSDLMKPLGLTPQEKADLIDFLKTLTSNLSPTAVPTLPR</sequence>
<evidence type="ECO:0000256" key="13">
    <source>
        <dbReference type="PIRSR" id="PIRSR000294-1"/>
    </source>
</evidence>
<evidence type="ECO:0000313" key="18">
    <source>
        <dbReference type="Proteomes" id="UP000290767"/>
    </source>
</evidence>
<comment type="caution">
    <text evidence="17">The sequence shown here is derived from an EMBL/GenBank/DDBJ whole genome shotgun (WGS) entry which is preliminary data.</text>
</comment>
<dbReference type="InterPro" id="IPR009056">
    <property type="entry name" value="Cyt_c-like_dom"/>
</dbReference>
<feature type="binding site" description="axial binding residue" evidence="14">
    <location>
        <position position="247"/>
    </location>
    <ligand>
        <name>heme c</name>
        <dbReference type="ChEBI" id="CHEBI:61717"/>
        <label>2</label>
    </ligand>
    <ligandPart>
        <name>Fe</name>
        <dbReference type="ChEBI" id="CHEBI:18248"/>
    </ligandPart>
</feature>
<feature type="signal peptide" evidence="15">
    <location>
        <begin position="1"/>
        <end position="32"/>
    </location>
</feature>
<dbReference type="Pfam" id="PF00034">
    <property type="entry name" value="Cytochrom_C"/>
    <property type="match status" value="1"/>
</dbReference>
<evidence type="ECO:0000256" key="14">
    <source>
        <dbReference type="PIRSR" id="PIRSR000294-2"/>
    </source>
</evidence>
<dbReference type="Pfam" id="PF03150">
    <property type="entry name" value="CCP_MauG"/>
    <property type="match status" value="1"/>
</dbReference>
<evidence type="ECO:0000256" key="10">
    <source>
        <dbReference type="ARBA" id="ARBA00023004"/>
    </source>
</evidence>
<accession>A0A4Q1U3W4</accession>
<comment type="cofactor">
    <cofactor evidence="13">
        <name>heme</name>
        <dbReference type="ChEBI" id="CHEBI:30413"/>
    </cofactor>
    <text evidence="13">Binds 2 heme groups.</text>
</comment>
<comment type="pathway">
    <text evidence="2">One-carbon metabolism; methylamine degradation.</text>
</comment>
<dbReference type="GO" id="GO:0009055">
    <property type="term" value="F:electron transfer activity"/>
    <property type="evidence" value="ECO:0007669"/>
    <property type="project" value="InterPro"/>
</dbReference>
<feature type="domain" description="Cytochrome c" evidence="16">
    <location>
        <begin position="228"/>
        <end position="348"/>
    </location>
</feature>
<protein>
    <recommendedName>
        <fullName evidence="12">Methylamine utilization protein MauG</fullName>
    </recommendedName>
</protein>
<dbReference type="InterPro" id="IPR026259">
    <property type="entry name" value="MauG/Cytc_peroxidase"/>
</dbReference>
<dbReference type="PROSITE" id="PS51007">
    <property type="entry name" value="CYTC"/>
    <property type="match status" value="2"/>
</dbReference>
<dbReference type="RefSeq" id="WP_129419457.1">
    <property type="nucleotide sequence ID" value="NZ_MZMU01000010.1"/>
</dbReference>
<evidence type="ECO:0000256" key="12">
    <source>
        <dbReference type="ARBA" id="ARBA00073576"/>
    </source>
</evidence>
<dbReference type="InterPro" id="IPR036909">
    <property type="entry name" value="Cyt_c-like_dom_sf"/>
</dbReference>
<name>A0A4Q1U3W4_RHILE</name>
<reference evidence="17 18" key="1">
    <citation type="submission" date="2017-03" db="EMBL/GenBank/DDBJ databases">
        <authorList>
            <person name="Safronova V.I."/>
            <person name="Sazanova A.L."/>
            <person name="Chirak E.R."/>
        </authorList>
    </citation>
    <scope>NUCLEOTIDE SEQUENCE [LARGE SCALE GENOMIC DNA]</scope>
    <source>
        <strain evidence="17 18">Tri-43</strain>
    </source>
</reference>
<dbReference type="InterPro" id="IPR004852">
    <property type="entry name" value="Di-haem_cyt_c_peroxidsae"/>
</dbReference>
<evidence type="ECO:0000256" key="6">
    <source>
        <dbReference type="ARBA" id="ARBA00022729"/>
    </source>
</evidence>
<feature type="binding site" description="axial binding residue" evidence="14">
    <location>
        <position position="118"/>
    </location>
    <ligand>
        <name>heme c</name>
        <dbReference type="ChEBI" id="CHEBI:61717"/>
        <label>1</label>
    </ligand>
    <ligandPart>
        <name>Fe</name>
        <dbReference type="ChEBI" id="CHEBI:18248"/>
    </ligandPart>
</feature>
<feature type="domain" description="Cytochrome c" evidence="16">
    <location>
        <begin position="76"/>
        <end position="177"/>
    </location>
</feature>
<keyword evidence="9" id="KW-0560">Oxidoreductase</keyword>
<dbReference type="FunFam" id="1.10.760.10:FF:000019">
    <property type="entry name" value="Di-heme cytochrome C peroxidase"/>
    <property type="match status" value="1"/>
</dbReference>
<evidence type="ECO:0000259" key="16">
    <source>
        <dbReference type="PROSITE" id="PS51007"/>
    </source>
</evidence>
<evidence type="ECO:0000256" key="9">
    <source>
        <dbReference type="ARBA" id="ARBA00023002"/>
    </source>
</evidence>
<keyword evidence="7" id="KW-0574">Periplasm</keyword>
<keyword evidence="8" id="KW-0249">Electron transport</keyword>
<feature type="chain" id="PRO_5020486594" description="Methylamine utilization protein MauG" evidence="15">
    <location>
        <begin position="33"/>
        <end position="361"/>
    </location>
</feature>
<dbReference type="PANTHER" id="PTHR30600:SF10">
    <property type="entry name" value="BLL6722 PROTEIN"/>
    <property type="match status" value="1"/>
</dbReference>
<comment type="function">
    <text evidence="11">Involved in methylamine metabolism. Essential for the maturation of the beta subunit of MADH, presumably via a step in the biosynthesis of tryptophan tryptophylquinone (TTQ), the cofactor of MADH.</text>
</comment>
<evidence type="ECO:0000256" key="3">
    <source>
        <dbReference type="ARBA" id="ARBA00022448"/>
    </source>
</evidence>
<evidence type="ECO:0000313" key="17">
    <source>
        <dbReference type="EMBL" id="RXT25528.1"/>
    </source>
</evidence>
<keyword evidence="5 14" id="KW-0479">Metal-binding</keyword>